<evidence type="ECO:0000256" key="5">
    <source>
        <dbReference type="ARBA" id="ARBA00023136"/>
    </source>
</evidence>
<keyword evidence="8" id="KW-1185">Reference proteome</keyword>
<dbReference type="GO" id="GO:0005886">
    <property type="term" value="C:plasma membrane"/>
    <property type="evidence" value="ECO:0007669"/>
    <property type="project" value="UniProtKB-SubCell"/>
</dbReference>
<dbReference type="PANTHER" id="PTHR43701:SF2">
    <property type="entry name" value="MEMBRANE TRANSPORTER PROTEIN YJNA-RELATED"/>
    <property type="match status" value="1"/>
</dbReference>
<evidence type="ECO:0000256" key="6">
    <source>
        <dbReference type="RuleBase" id="RU363041"/>
    </source>
</evidence>
<organism evidence="7 8">
    <name type="scientific">Bifidobacterium xylocopae</name>
    <dbReference type="NCBI Taxonomy" id="2493119"/>
    <lineage>
        <taxon>Bacteria</taxon>
        <taxon>Bacillati</taxon>
        <taxon>Actinomycetota</taxon>
        <taxon>Actinomycetes</taxon>
        <taxon>Bifidobacteriales</taxon>
        <taxon>Bifidobacteriaceae</taxon>
        <taxon>Bifidobacterium</taxon>
    </lineage>
</organism>
<keyword evidence="3 6" id="KW-0812">Transmembrane</keyword>
<dbReference type="InterPro" id="IPR002781">
    <property type="entry name" value="TM_pro_TauE-like"/>
</dbReference>
<feature type="transmembrane region" description="Helical" evidence="6">
    <location>
        <begin position="47"/>
        <end position="66"/>
    </location>
</feature>
<proteinExistence type="inferred from homology"/>
<feature type="transmembrane region" description="Helical" evidence="6">
    <location>
        <begin position="138"/>
        <end position="159"/>
    </location>
</feature>
<dbReference type="Proteomes" id="UP000252345">
    <property type="component" value="Unassembled WGS sequence"/>
</dbReference>
<evidence type="ECO:0000256" key="4">
    <source>
        <dbReference type="ARBA" id="ARBA00022989"/>
    </source>
</evidence>
<protein>
    <recommendedName>
        <fullName evidence="6">Probable membrane transporter protein</fullName>
    </recommendedName>
</protein>
<evidence type="ECO:0000256" key="2">
    <source>
        <dbReference type="ARBA" id="ARBA00009142"/>
    </source>
</evidence>
<dbReference type="AlphaFoldDB" id="A0A366KEN9"/>
<keyword evidence="4 6" id="KW-1133">Transmembrane helix</keyword>
<feature type="transmembrane region" description="Helical" evidence="6">
    <location>
        <begin position="100"/>
        <end position="118"/>
    </location>
</feature>
<gene>
    <name evidence="7" type="ORF">CRD59_02310</name>
</gene>
<keyword evidence="6" id="KW-1003">Cell membrane</keyword>
<dbReference type="PANTHER" id="PTHR43701">
    <property type="entry name" value="MEMBRANE TRANSPORTER PROTEIN MJ0441-RELATED"/>
    <property type="match status" value="1"/>
</dbReference>
<feature type="transmembrane region" description="Helical" evidence="6">
    <location>
        <begin position="6"/>
        <end position="35"/>
    </location>
</feature>
<name>A0A366KEN9_9BIFI</name>
<dbReference type="InterPro" id="IPR051598">
    <property type="entry name" value="TSUP/Inactive_protease-like"/>
</dbReference>
<evidence type="ECO:0000256" key="1">
    <source>
        <dbReference type="ARBA" id="ARBA00004141"/>
    </source>
</evidence>
<comment type="caution">
    <text evidence="7">The sequence shown here is derived from an EMBL/GenBank/DDBJ whole genome shotgun (WGS) entry which is preliminary data.</text>
</comment>
<sequence length="262" mass="26634">MDWRTVGLLALVGVMAGVLSGLFGVGGGSIIVPALVWAGLSQKEASATSLASMILMSVSGVASYAAAGNVDWLAALMLTLGTVAGTQVGTWLLDKLPEAALRWLYVIFLCSVIAEQLMRVPERNSRIVPGLGSSLTAIGVGILIGLLSGLLGVGGGGVAVPALTMMGASDLVARGTSLLAIFPSSVSGTAANMRRGLVHLRNGLLVGFSAAVSTPLGSLAARSVSARAGTYLFVLYLMIVVARSIYAAAKVTPGLHTAHRPH</sequence>
<keyword evidence="5 6" id="KW-0472">Membrane</keyword>
<dbReference type="EMBL" id="PDCH01000003">
    <property type="protein sequence ID" value="RBP99702.1"/>
    <property type="molecule type" value="Genomic_DNA"/>
</dbReference>
<evidence type="ECO:0000313" key="7">
    <source>
        <dbReference type="EMBL" id="RBP99702.1"/>
    </source>
</evidence>
<dbReference type="Pfam" id="PF01925">
    <property type="entry name" value="TauE"/>
    <property type="match status" value="2"/>
</dbReference>
<feature type="transmembrane region" description="Helical" evidence="6">
    <location>
        <begin position="228"/>
        <end position="249"/>
    </location>
</feature>
<comment type="similarity">
    <text evidence="2 6">Belongs to the 4-toluene sulfonate uptake permease (TSUP) (TC 2.A.102) family.</text>
</comment>
<dbReference type="OrthoDB" id="3700425at2"/>
<feature type="transmembrane region" description="Helical" evidence="6">
    <location>
        <begin position="203"/>
        <end position="221"/>
    </location>
</feature>
<accession>A0A366KEN9</accession>
<evidence type="ECO:0000256" key="3">
    <source>
        <dbReference type="ARBA" id="ARBA00022692"/>
    </source>
</evidence>
<evidence type="ECO:0000313" key="8">
    <source>
        <dbReference type="Proteomes" id="UP000252345"/>
    </source>
</evidence>
<comment type="subcellular location">
    <subcellularLocation>
        <location evidence="6">Cell membrane</location>
        <topology evidence="6">Multi-pass membrane protein</topology>
    </subcellularLocation>
    <subcellularLocation>
        <location evidence="1">Membrane</location>
        <topology evidence="1">Multi-pass membrane protein</topology>
    </subcellularLocation>
</comment>
<feature type="transmembrane region" description="Helical" evidence="6">
    <location>
        <begin position="72"/>
        <end position="93"/>
    </location>
</feature>
<reference evidence="7 8" key="1">
    <citation type="submission" date="2017-10" db="EMBL/GenBank/DDBJ databases">
        <title>Bifidobacterium xylocopum sp. nov. and Bifidobacterium aemilianum sp. nov., from the carpenter bee (Xylocopa violacea) digestive tract.</title>
        <authorList>
            <person name="Alberoni D."/>
            <person name="Baffoni L."/>
            <person name="Di Gioia D."/>
            <person name="Gaggia F."/>
            <person name="Biavati B."/>
        </authorList>
    </citation>
    <scope>NUCLEOTIDE SEQUENCE [LARGE SCALE GENOMIC DNA]</scope>
    <source>
        <strain evidence="7 8">XV2</strain>
    </source>
</reference>